<dbReference type="InterPro" id="IPR051601">
    <property type="entry name" value="Serine_prot/Carboxylest_S33"/>
</dbReference>
<evidence type="ECO:0000313" key="4">
    <source>
        <dbReference type="EMBL" id="TCT31758.1"/>
    </source>
</evidence>
<dbReference type="InterPro" id="IPR000073">
    <property type="entry name" value="AB_hydrolase_1"/>
</dbReference>
<keyword evidence="5" id="KW-1185">Reference proteome</keyword>
<comment type="similarity">
    <text evidence="1">Belongs to the peptidase S33 family.</text>
</comment>
<sequence length="433" mass="47998">MMPKQYLIPGMRIRDILLPVPLDWSKPDGPIIQLFVREIVDPVLRHNNLPVLCFLQGGPGGKNPRPVNGGPSWLAEALKTHRVIMIDQRGTGRSSAVDSTVMAQFDDGQAGADYLMHFRADSIVADCEHVRKNLLGETKKWETLGQSFGGFITLTYLSKAPEGLSACYVTGGLSGLSATADDVYHRTYPRVSAKNAAFYRRYPQDAELAGHLADHLENNDIRLPNGDRLTVRRLQTIGMNFGMGPGFEEVHWLLDEAFADADQSRLSEGFLSAVMAETGFEGRPLFAAMQESIYAQGRGATSWAAERVRQAFPKFSPSNRPLLFTGEMIYPWMFDEVRALRPFKSAVDVLAQRDDFPALYDPTRLFANDVPVAAAVYHDDMYVDAGLSLETAGRLGNCQAWVTNEFEHDGVRQSPAVFRRLLGMVRERGGALA</sequence>
<protein>
    <submittedName>
        <fullName evidence="4">Proline iminopeptidase</fullName>
    </submittedName>
</protein>
<dbReference type="GO" id="GO:0008233">
    <property type="term" value="F:peptidase activity"/>
    <property type="evidence" value="ECO:0007669"/>
    <property type="project" value="InterPro"/>
</dbReference>
<dbReference type="Pfam" id="PF00561">
    <property type="entry name" value="Abhydrolase_1"/>
    <property type="match status" value="1"/>
</dbReference>
<dbReference type="AlphaFoldDB" id="A0A4R3NG49"/>
<organism evidence="4 5">
    <name type="scientific">Martelella mediterranea</name>
    <dbReference type="NCBI Taxonomy" id="293089"/>
    <lineage>
        <taxon>Bacteria</taxon>
        <taxon>Pseudomonadati</taxon>
        <taxon>Pseudomonadota</taxon>
        <taxon>Alphaproteobacteria</taxon>
        <taxon>Hyphomicrobiales</taxon>
        <taxon>Aurantimonadaceae</taxon>
        <taxon>Martelella</taxon>
    </lineage>
</organism>
<dbReference type="PANTHER" id="PTHR43248">
    <property type="entry name" value="2-SUCCINYL-6-HYDROXY-2,4-CYCLOHEXADIENE-1-CARBOXYLATE SYNTHASE"/>
    <property type="match status" value="1"/>
</dbReference>
<name>A0A4R3NG49_9HYPH</name>
<dbReference type="GO" id="GO:0006508">
    <property type="term" value="P:proteolysis"/>
    <property type="evidence" value="ECO:0007669"/>
    <property type="project" value="InterPro"/>
</dbReference>
<evidence type="ECO:0000256" key="1">
    <source>
        <dbReference type="ARBA" id="ARBA00010088"/>
    </source>
</evidence>
<comment type="caution">
    <text evidence="4">The sequence shown here is derived from an EMBL/GenBank/DDBJ whole genome shotgun (WGS) entry which is preliminary data.</text>
</comment>
<dbReference type="PANTHER" id="PTHR43248:SF2">
    <property type="entry name" value="PROLYL AMINOPEPTIDASE"/>
    <property type="match status" value="1"/>
</dbReference>
<reference evidence="4 5" key="1">
    <citation type="submission" date="2019-03" db="EMBL/GenBank/DDBJ databases">
        <title>Freshwater and sediment microbial communities from various areas in North America, analyzing microbe dynamics in response to fracking.</title>
        <authorList>
            <person name="Lamendella R."/>
        </authorList>
    </citation>
    <scope>NUCLEOTIDE SEQUENCE [LARGE SCALE GENOMIC DNA]</scope>
    <source>
        <strain evidence="4 5">175.2</strain>
    </source>
</reference>
<dbReference type="PRINTS" id="PR00793">
    <property type="entry name" value="PROAMNOPTASE"/>
</dbReference>
<proteinExistence type="inferred from homology"/>
<dbReference type="EMBL" id="SMAR01000039">
    <property type="protein sequence ID" value="TCT31758.1"/>
    <property type="molecule type" value="Genomic_DNA"/>
</dbReference>
<dbReference type="InterPro" id="IPR029058">
    <property type="entry name" value="AB_hydrolase_fold"/>
</dbReference>
<keyword evidence="2" id="KW-0378">Hydrolase</keyword>
<gene>
    <name evidence="4" type="ORF">EDC90_10397</name>
</gene>
<evidence type="ECO:0000259" key="3">
    <source>
        <dbReference type="Pfam" id="PF00561"/>
    </source>
</evidence>
<evidence type="ECO:0000313" key="5">
    <source>
        <dbReference type="Proteomes" id="UP000295097"/>
    </source>
</evidence>
<feature type="domain" description="AB hydrolase-1" evidence="3">
    <location>
        <begin position="50"/>
        <end position="205"/>
    </location>
</feature>
<dbReference type="InterPro" id="IPR002410">
    <property type="entry name" value="Peptidase_S33"/>
</dbReference>
<dbReference type="Gene3D" id="3.40.50.1820">
    <property type="entry name" value="alpha/beta hydrolase"/>
    <property type="match status" value="1"/>
</dbReference>
<evidence type="ECO:0000256" key="2">
    <source>
        <dbReference type="ARBA" id="ARBA00022801"/>
    </source>
</evidence>
<dbReference type="Proteomes" id="UP000295097">
    <property type="component" value="Unassembled WGS sequence"/>
</dbReference>
<accession>A0A4R3NG49</accession>
<dbReference type="SUPFAM" id="SSF53474">
    <property type="entry name" value="alpha/beta-Hydrolases"/>
    <property type="match status" value="1"/>
</dbReference>